<protein>
    <submittedName>
        <fullName evidence="2">Uncharacterized protein</fullName>
    </submittedName>
</protein>
<dbReference type="AlphaFoldDB" id="A0A7G9RC11"/>
<feature type="compositionally biased region" description="Basic and acidic residues" evidence="1">
    <location>
        <begin position="218"/>
        <end position="227"/>
    </location>
</feature>
<evidence type="ECO:0000313" key="2">
    <source>
        <dbReference type="EMBL" id="QNN53136.1"/>
    </source>
</evidence>
<dbReference type="EMBL" id="CP060713">
    <property type="protein sequence ID" value="QNN53136.1"/>
    <property type="molecule type" value="Genomic_DNA"/>
</dbReference>
<keyword evidence="3" id="KW-1185">Reference proteome</keyword>
<evidence type="ECO:0000256" key="1">
    <source>
        <dbReference type="SAM" id="MobiDB-lite"/>
    </source>
</evidence>
<feature type="compositionally biased region" description="Gly residues" evidence="1">
    <location>
        <begin position="183"/>
        <end position="207"/>
    </location>
</feature>
<accession>A0A7G9RC11</accession>
<dbReference type="RefSeq" id="WP_187578978.1">
    <property type="nucleotide sequence ID" value="NZ_CP060713.1"/>
</dbReference>
<gene>
    <name evidence="2" type="ORF">H9L09_01140</name>
</gene>
<proteinExistence type="predicted"/>
<dbReference type="KEGG" id="nmes:H9L09_01140"/>
<feature type="region of interest" description="Disordered" evidence="1">
    <location>
        <begin position="168"/>
        <end position="227"/>
    </location>
</feature>
<sequence>MDLQQAADELFALTPTEFTPARNELAKQLKAEDRELSERVKALRKPAAAAWVVNMLVRHDAAEMTQVLDLGESLRQAQADLDGDALRELNKQRRRLIAAVAGKGRGVALELGQKVSESVMRQVEEILHAAMIDTDAAAAVRTGLLVEPLSATGVGTIKAATAVADHTALGGRGPTLAPAAKRSGGGAGRGGGAGKAAGAGTGSGGTGRLRSVPEPDPEERRREERRRAREAALRAVREAEETLAEAQEELASRERKVSDLQARTLQVNGELDELRRRIDELEDRLERLDAKAEDAAEAREEAAGGVAAAEAELADARARVEELGGD</sequence>
<reference evidence="2 3" key="1">
    <citation type="submission" date="2020-08" db="EMBL/GenBank/DDBJ databases">
        <title>Genome sequence of Nocardioides mesophilus KACC 16243T.</title>
        <authorList>
            <person name="Hyun D.-W."/>
            <person name="Bae J.-W."/>
        </authorList>
    </citation>
    <scope>NUCLEOTIDE SEQUENCE [LARGE SCALE GENOMIC DNA]</scope>
    <source>
        <strain evidence="2 3">KACC 16243</strain>
    </source>
</reference>
<evidence type="ECO:0000313" key="3">
    <source>
        <dbReference type="Proteomes" id="UP000515947"/>
    </source>
</evidence>
<dbReference type="Proteomes" id="UP000515947">
    <property type="component" value="Chromosome"/>
</dbReference>
<organism evidence="2 3">
    <name type="scientific">Nocardioides mesophilus</name>
    <dbReference type="NCBI Taxonomy" id="433659"/>
    <lineage>
        <taxon>Bacteria</taxon>
        <taxon>Bacillati</taxon>
        <taxon>Actinomycetota</taxon>
        <taxon>Actinomycetes</taxon>
        <taxon>Propionibacteriales</taxon>
        <taxon>Nocardioidaceae</taxon>
        <taxon>Nocardioides</taxon>
    </lineage>
</organism>
<dbReference type="Gene3D" id="1.10.287.1490">
    <property type="match status" value="1"/>
</dbReference>
<name>A0A7G9RC11_9ACTN</name>